<evidence type="ECO:0008006" key="9">
    <source>
        <dbReference type="Google" id="ProtNLM"/>
    </source>
</evidence>
<dbReference type="SUPFAM" id="SSF56112">
    <property type="entry name" value="Protein kinase-like (PK-like)"/>
    <property type="match status" value="1"/>
</dbReference>
<name>A0A8S1FAG0_9PELO</name>
<dbReference type="Gene3D" id="1.10.510.10">
    <property type="entry name" value="Transferase(Phosphotransferase) domain 1"/>
    <property type="match status" value="1"/>
</dbReference>
<evidence type="ECO:0000313" key="8">
    <source>
        <dbReference type="Proteomes" id="UP000494206"/>
    </source>
</evidence>
<keyword evidence="4" id="KW-0067">ATP-binding</keyword>
<dbReference type="GO" id="GO:0005737">
    <property type="term" value="C:cytoplasm"/>
    <property type="evidence" value="ECO:0007669"/>
    <property type="project" value="TreeGrafter"/>
</dbReference>
<keyword evidence="2" id="KW-0479">Metal-binding</keyword>
<evidence type="ECO:0000256" key="3">
    <source>
        <dbReference type="ARBA" id="ARBA00022833"/>
    </source>
</evidence>
<dbReference type="InterPro" id="IPR000719">
    <property type="entry name" value="Prot_kinase_dom"/>
</dbReference>
<dbReference type="OrthoDB" id="774951at2759"/>
<evidence type="ECO:0000259" key="6">
    <source>
        <dbReference type="PROSITE" id="PS50081"/>
    </source>
</evidence>
<dbReference type="Pfam" id="PF07714">
    <property type="entry name" value="PK_Tyr_Ser-Thr"/>
    <property type="match status" value="1"/>
</dbReference>
<evidence type="ECO:0000259" key="5">
    <source>
        <dbReference type="PROSITE" id="PS50011"/>
    </source>
</evidence>
<dbReference type="InterPro" id="IPR011009">
    <property type="entry name" value="Kinase-like_dom_sf"/>
</dbReference>
<dbReference type="GO" id="GO:0004672">
    <property type="term" value="F:protein kinase activity"/>
    <property type="evidence" value="ECO:0007669"/>
    <property type="project" value="InterPro"/>
</dbReference>
<evidence type="ECO:0000256" key="4">
    <source>
        <dbReference type="PROSITE-ProRule" id="PRU10141"/>
    </source>
</evidence>
<accession>A0A8S1FAG0</accession>
<keyword evidence="8" id="KW-1185">Reference proteome</keyword>
<protein>
    <recommendedName>
        <fullName evidence="9">Protein kinase domain-containing protein</fullName>
    </recommendedName>
</protein>
<gene>
    <name evidence="7" type="ORF">CBOVIS_LOCUS12288</name>
</gene>
<evidence type="ECO:0000256" key="2">
    <source>
        <dbReference type="ARBA" id="ARBA00022723"/>
    </source>
</evidence>
<dbReference type="Proteomes" id="UP000494206">
    <property type="component" value="Unassembled WGS sequence"/>
</dbReference>
<dbReference type="GO" id="GO:0046872">
    <property type="term" value="F:metal ion binding"/>
    <property type="evidence" value="ECO:0007669"/>
    <property type="project" value="UniProtKB-KW"/>
</dbReference>
<dbReference type="PANTHER" id="PTHR23257:SF760">
    <property type="entry name" value="KINASE SUPPRESSOR OF RAS B"/>
    <property type="match status" value="1"/>
</dbReference>
<comment type="caution">
    <text evidence="7">The sequence shown here is derived from an EMBL/GenBank/DDBJ whole genome shotgun (WGS) entry which is preliminary data.</text>
</comment>
<reference evidence="7 8" key="1">
    <citation type="submission" date="2020-04" db="EMBL/GenBank/DDBJ databases">
        <authorList>
            <person name="Laetsch R D."/>
            <person name="Stevens L."/>
            <person name="Kumar S."/>
            <person name="Blaxter L. M."/>
        </authorList>
    </citation>
    <scope>NUCLEOTIDE SEQUENCE [LARGE SCALE GENOMIC DNA]</scope>
</reference>
<dbReference type="InterPro" id="IPR017441">
    <property type="entry name" value="Protein_kinase_ATP_BS"/>
</dbReference>
<dbReference type="GO" id="GO:0005524">
    <property type="term" value="F:ATP binding"/>
    <property type="evidence" value="ECO:0007669"/>
    <property type="project" value="UniProtKB-UniRule"/>
</dbReference>
<comment type="similarity">
    <text evidence="1">Belongs to the protein kinase superfamily. TKL Ser/Thr protein kinase family.</text>
</comment>
<feature type="binding site" evidence="4">
    <location>
        <position position="172"/>
    </location>
    <ligand>
        <name>ATP</name>
        <dbReference type="ChEBI" id="CHEBI:30616"/>
    </ligand>
</feature>
<dbReference type="PROSITE" id="PS00107">
    <property type="entry name" value="PROTEIN_KINASE_ATP"/>
    <property type="match status" value="1"/>
</dbReference>
<dbReference type="PANTHER" id="PTHR23257">
    <property type="entry name" value="SERINE-THREONINE PROTEIN KINASE"/>
    <property type="match status" value="1"/>
</dbReference>
<evidence type="ECO:0000313" key="7">
    <source>
        <dbReference type="EMBL" id="CAB3410824.1"/>
    </source>
</evidence>
<dbReference type="InterPro" id="IPR002219">
    <property type="entry name" value="PKC_DAG/PE"/>
</dbReference>
<dbReference type="EMBL" id="CADEPM010000011">
    <property type="protein sequence ID" value="CAB3410824.1"/>
    <property type="molecule type" value="Genomic_DNA"/>
</dbReference>
<dbReference type="InterPro" id="IPR046349">
    <property type="entry name" value="C1-like_sf"/>
</dbReference>
<sequence>MNVFSLNANAKSLIPVEHQLVSHRGPYIGLRKCGVCRRFLMYFAMKKEDTFMCNVCGVRVHTSCVNKLTNNCLITTQLVGGLVHNAIVNSNWQRWETPVPVKEASAIRPTATPRVAEVKRVHTICEENEEERITTWNDVTIQLKDIIVKDVVGKGFFGRVHSGVYHGDVAVKYIHMDHIEKTRRYEIFKNEIVAAYKNSRHNHITLFLGFFADVPTNTYAIVTNFYHGSNLYSRIHETTEELDSVWILNVSLQICQAMSYLHKKQILHKDLRSKNILFDNFNNACVSDFALFRFDRLLQKRQSFIRVPDHWVDYISPEIATSLYVSNGVFVEIDMPFSFESDVYAFGTIFYELIMRQMPSAGRPWEVRMYEKISGTKGTMRQYEPVAMQRTDLRLAKTLMNCWSYEPENRPSFKDVVKDLTESRKRKESSARNSIRCFESTF</sequence>
<dbReference type="SUPFAM" id="SSF57889">
    <property type="entry name" value="Cysteine-rich domain"/>
    <property type="match status" value="1"/>
</dbReference>
<feature type="domain" description="Phorbol-ester/DAG-type" evidence="6">
    <location>
        <begin position="17"/>
        <end position="72"/>
    </location>
</feature>
<dbReference type="Gene3D" id="3.30.60.20">
    <property type="match status" value="1"/>
</dbReference>
<organism evidence="7 8">
    <name type="scientific">Caenorhabditis bovis</name>
    <dbReference type="NCBI Taxonomy" id="2654633"/>
    <lineage>
        <taxon>Eukaryota</taxon>
        <taxon>Metazoa</taxon>
        <taxon>Ecdysozoa</taxon>
        <taxon>Nematoda</taxon>
        <taxon>Chromadorea</taxon>
        <taxon>Rhabditida</taxon>
        <taxon>Rhabditina</taxon>
        <taxon>Rhabditomorpha</taxon>
        <taxon>Rhabditoidea</taxon>
        <taxon>Rhabditidae</taxon>
        <taxon>Peloderinae</taxon>
        <taxon>Caenorhabditis</taxon>
    </lineage>
</organism>
<dbReference type="InterPro" id="IPR050167">
    <property type="entry name" value="Ser_Thr_protein_kinase"/>
</dbReference>
<dbReference type="AlphaFoldDB" id="A0A8S1FAG0"/>
<keyword evidence="3" id="KW-0862">Zinc</keyword>
<dbReference type="SMART" id="SM00109">
    <property type="entry name" value="C1"/>
    <property type="match status" value="1"/>
</dbReference>
<dbReference type="PROSITE" id="PS50011">
    <property type="entry name" value="PROTEIN_KINASE_DOM"/>
    <property type="match status" value="1"/>
</dbReference>
<keyword evidence="4" id="KW-0547">Nucleotide-binding</keyword>
<dbReference type="InterPro" id="IPR008266">
    <property type="entry name" value="Tyr_kinase_AS"/>
</dbReference>
<feature type="domain" description="Protein kinase" evidence="5">
    <location>
        <begin position="146"/>
        <end position="422"/>
    </location>
</feature>
<evidence type="ECO:0000256" key="1">
    <source>
        <dbReference type="ARBA" id="ARBA00005843"/>
    </source>
</evidence>
<dbReference type="GO" id="GO:0007265">
    <property type="term" value="P:Ras protein signal transduction"/>
    <property type="evidence" value="ECO:0007669"/>
    <property type="project" value="TreeGrafter"/>
</dbReference>
<dbReference type="Gene3D" id="3.30.200.20">
    <property type="entry name" value="Phosphorylase Kinase, domain 1"/>
    <property type="match status" value="1"/>
</dbReference>
<dbReference type="PROSITE" id="PS50081">
    <property type="entry name" value="ZF_DAG_PE_2"/>
    <property type="match status" value="1"/>
</dbReference>
<dbReference type="InterPro" id="IPR001245">
    <property type="entry name" value="Ser-Thr/Tyr_kinase_cat_dom"/>
</dbReference>
<dbReference type="PROSITE" id="PS00109">
    <property type="entry name" value="PROTEIN_KINASE_TYR"/>
    <property type="match status" value="1"/>
</dbReference>
<dbReference type="CDD" id="cd00029">
    <property type="entry name" value="C1"/>
    <property type="match status" value="1"/>
</dbReference>
<proteinExistence type="inferred from homology"/>